<evidence type="ECO:0000313" key="2">
    <source>
        <dbReference type="EMBL" id="KUG02986.1"/>
    </source>
</evidence>
<keyword evidence="1" id="KW-0175">Coiled coil</keyword>
<comment type="caution">
    <text evidence="2">The sequence shown here is derived from an EMBL/GenBank/DDBJ whole genome shotgun (WGS) entry which is preliminary data.</text>
</comment>
<reference evidence="2" key="1">
    <citation type="journal article" date="2015" name="Proc. Natl. Acad. Sci. U.S.A.">
        <title>Networks of energetic and metabolic interactions define dynamics in microbial communities.</title>
        <authorList>
            <person name="Embree M."/>
            <person name="Liu J.K."/>
            <person name="Al-Bassam M.M."/>
            <person name="Zengler K."/>
        </authorList>
    </citation>
    <scope>NUCLEOTIDE SEQUENCE</scope>
</reference>
<evidence type="ECO:0000256" key="1">
    <source>
        <dbReference type="SAM" id="Coils"/>
    </source>
</evidence>
<feature type="coiled-coil region" evidence="1">
    <location>
        <begin position="248"/>
        <end position="289"/>
    </location>
</feature>
<organism evidence="2">
    <name type="scientific">hydrocarbon metagenome</name>
    <dbReference type="NCBI Taxonomy" id="938273"/>
    <lineage>
        <taxon>unclassified sequences</taxon>
        <taxon>metagenomes</taxon>
        <taxon>ecological metagenomes</taxon>
    </lineage>
</organism>
<dbReference type="EMBL" id="LNQE01001898">
    <property type="protein sequence ID" value="KUG02986.1"/>
    <property type="molecule type" value="Genomic_DNA"/>
</dbReference>
<name>A0A0W8E2X1_9ZZZZ</name>
<sequence>MMGIKKSKFFLLFVAVLLLGIVYLRSEITTTGTGQEQPQAVISMGEDLNPQQKDTVMKYFQDWTKGKSLQYISVSNEEERTYLEGVVDERLIGSRAISSAYCELLDKGNGIEVQTENITAITPFMYANALVTAGIEDARVVVAAPFEVSGTAALTGIIKAFEMVSGEKLKEQNKSTAHEEMAETSELGERIGQDDAERFIFEVKKRVVAEDISDPDEIRKIILEISADLNIKLSDQEINRVVLLMQKIQQLNISAGQLGSQMQNLERRLDELKNQGEEAVGLLKRLLAALENLVTSIRSLVGG</sequence>
<protein>
    <submittedName>
        <fullName evidence="2">Extracellular protein</fullName>
    </submittedName>
</protein>
<dbReference type="AlphaFoldDB" id="A0A0W8E2X1"/>
<dbReference type="InterPro" id="IPR009343">
    <property type="entry name" value="DUF1002"/>
</dbReference>
<proteinExistence type="predicted"/>
<gene>
    <name evidence="2" type="ORF">ASZ90_019640</name>
</gene>
<dbReference type="Pfam" id="PF06207">
    <property type="entry name" value="DUF1002"/>
    <property type="match status" value="1"/>
</dbReference>
<accession>A0A0W8E2X1</accession>